<gene>
    <name evidence="1" type="ORF">BV25DRAFT_397775</name>
</gene>
<reference evidence="1" key="2">
    <citation type="journal article" date="2022" name="New Phytol.">
        <title>Evolutionary transition to the ectomycorrhizal habit in the genomes of a hyperdiverse lineage of mushroom-forming fungi.</title>
        <authorList>
            <person name="Looney B."/>
            <person name="Miyauchi S."/>
            <person name="Morin E."/>
            <person name="Drula E."/>
            <person name="Courty P.E."/>
            <person name="Kohler A."/>
            <person name="Kuo A."/>
            <person name="LaButti K."/>
            <person name="Pangilinan J."/>
            <person name="Lipzen A."/>
            <person name="Riley R."/>
            <person name="Andreopoulos W."/>
            <person name="He G."/>
            <person name="Johnson J."/>
            <person name="Nolan M."/>
            <person name="Tritt A."/>
            <person name="Barry K.W."/>
            <person name="Grigoriev I.V."/>
            <person name="Nagy L.G."/>
            <person name="Hibbett D."/>
            <person name="Henrissat B."/>
            <person name="Matheny P.B."/>
            <person name="Labbe J."/>
            <person name="Martin F.M."/>
        </authorList>
    </citation>
    <scope>NUCLEOTIDE SEQUENCE</scope>
    <source>
        <strain evidence="1">HHB10654</strain>
    </source>
</reference>
<accession>A0ACB8T4K0</accession>
<evidence type="ECO:0000313" key="1">
    <source>
        <dbReference type="EMBL" id="KAI0063614.1"/>
    </source>
</evidence>
<sequence length="183" mass="20695">MQKLPDIVRHLAGPFTLQSRPCLSFACSRRSAEGSRQSPTGVSQTLSLRSPFRHFGMPSARLCIPPTTRGRLSHSLSTTQRRIEFARHYLLPVTYDRLRYRNGALVLSVCTPRPGTMSSMQRHASPIDRPRTHRPIETDGYLTSSGVREDPLSRKGVFLRFVYHSGTSPLLLRRLTLLLSRIV</sequence>
<keyword evidence="2" id="KW-1185">Reference proteome</keyword>
<comment type="caution">
    <text evidence="1">The sequence shown here is derived from an EMBL/GenBank/DDBJ whole genome shotgun (WGS) entry which is preliminary data.</text>
</comment>
<protein>
    <submittedName>
        <fullName evidence="1">Uncharacterized protein</fullName>
    </submittedName>
</protein>
<proteinExistence type="predicted"/>
<organism evidence="1 2">
    <name type="scientific">Artomyces pyxidatus</name>
    <dbReference type="NCBI Taxonomy" id="48021"/>
    <lineage>
        <taxon>Eukaryota</taxon>
        <taxon>Fungi</taxon>
        <taxon>Dikarya</taxon>
        <taxon>Basidiomycota</taxon>
        <taxon>Agaricomycotina</taxon>
        <taxon>Agaricomycetes</taxon>
        <taxon>Russulales</taxon>
        <taxon>Auriscalpiaceae</taxon>
        <taxon>Artomyces</taxon>
    </lineage>
</organism>
<dbReference type="EMBL" id="MU277202">
    <property type="protein sequence ID" value="KAI0063614.1"/>
    <property type="molecule type" value="Genomic_DNA"/>
</dbReference>
<evidence type="ECO:0000313" key="2">
    <source>
        <dbReference type="Proteomes" id="UP000814140"/>
    </source>
</evidence>
<reference evidence="1" key="1">
    <citation type="submission" date="2021-03" db="EMBL/GenBank/DDBJ databases">
        <authorList>
            <consortium name="DOE Joint Genome Institute"/>
            <person name="Ahrendt S."/>
            <person name="Looney B.P."/>
            <person name="Miyauchi S."/>
            <person name="Morin E."/>
            <person name="Drula E."/>
            <person name="Courty P.E."/>
            <person name="Chicoki N."/>
            <person name="Fauchery L."/>
            <person name="Kohler A."/>
            <person name="Kuo A."/>
            <person name="Labutti K."/>
            <person name="Pangilinan J."/>
            <person name="Lipzen A."/>
            <person name="Riley R."/>
            <person name="Andreopoulos W."/>
            <person name="He G."/>
            <person name="Johnson J."/>
            <person name="Barry K.W."/>
            <person name="Grigoriev I.V."/>
            <person name="Nagy L."/>
            <person name="Hibbett D."/>
            <person name="Henrissat B."/>
            <person name="Matheny P.B."/>
            <person name="Labbe J."/>
            <person name="Martin F."/>
        </authorList>
    </citation>
    <scope>NUCLEOTIDE SEQUENCE</scope>
    <source>
        <strain evidence="1">HHB10654</strain>
    </source>
</reference>
<name>A0ACB8T4K0_9AGAM</name>
<dbReference type="Proteomes" id="UP000814140">
    <property type="component" value="Unassembled WGS sequence"/>
</dbReference>